<evidence type="ECO:0000313" key="4">
    <source>
        <dbReference type="Proteomes" id="UP000221080"/>
    </source>
</evidence>
<comment type="similarity">
    <text evidence="1 2">Belongs to the serpin family.</text>
</comment>
<dbReference type="GO" id="GO:0004867">
    <property type="term" value="F:serine-type endopeptidase inhibitor activity"/>
    <property type="evidence" value="ECO:0007669"/>
    <property type="project" value="InterPro"/>
</dbReference>
<dbReference type="GeneID" id="108264951"/>
<dbReference type="Proteomes" id="UP000221080">
    <property type="component" value="Chromosome 5"/>
</dbReference>
<dbReference type="STRING" id="7998.ENSIPUP00000019339"/>
<dbReference type="InterPro" id="IPR000215">
    <property type="entry name" value="Serpin_fam"/>
</dbReference>
<dbReference type="InterPro" id="IPR042185">
    <property type="entry name" value="Serpin_sf_2"/>
</dbReference>
<dbReference type="InterPro" id="IPR023795">
    <property type="entry name" value="Serpin_CS"/>
</dbReference>
<keyword evidence="4" id="KW-1185">Reference proteome</keyword>
<proteinExistence type="inferred from homology"/>
<organism evidence="4 5">
    <name type="scientific">Ictalurus punctatus</name>
    <name type="common">Channel catfish</name>
    <name type="synonym">Silurus punctatus</name>
    <dbReference type="NCBI Taxonomy" id="7998"/>
    <lineage>
        <taxon>Eukaryota</taxon>
        <taxon>Metazoa</taxon>
        <taxon>Chordata</taxon>
        <taxon>Craniata</taxon>
        <taxon>Vertebrata</taxon>
        <taxon>Euteleostomi</taxon>
        <taxon>Actinopterygii</taxon>
        <taxon>Neopterygii</taxon>
        <taxon>Teleostei</taxon>
        <taxon>Ostariophysi</taxon>
        <taxon>Siluriformes</taxon>
        <taxon>Ictaluridae</taxon>
        <taxon>Ictalurus</taxon>
    </lineage>
</organism>
<feature type="domain" description="Serpin" evidence="3">
    <location>
        <begin position="161"/>
        <end position="522"/>
    </location>
</feature>
<dbReference type="Gene3D" id="3.30.497.10">
    <property type="entry name" value="Antithrombin, subunit I, domain 2"/>
    <property type="match status" value="1"/>
</dbReference>
<protein>
    <submittedName>
        <fullName evidence="5">Heparin cofactor 2</fullName>
    </submittedName>
</protein>
<dbReference type="GO" id="GO:0005615">
    <property type="term" value="C:extracellular space"/>
    <property type="evidence" value="ECO:0007669"/>
    <property type="project" value="InterPro"/>
</dbReference>
<dbReference type="InterPro" id="IPR042178">
    <property type="entry name" value="Serpin_sf_1"/>
</dbReference>
<reference evidence="4" key="1">
    <citation type="journal article" date="2016" name="Nat. Commun.">
        <title>The channel catfish genome sequence provides insights into the evolution of scale formation in teleosts.</title>
        <authorList>
            <person name="Liu Z."/>
            <person name="Liu S."/>
            <person name="Yao J."/>
            <person name="Bao L."/>
            <person name="Zhang J."/>
            <person name="Li Y."/>
            <person name="Jiang C."/>
            <person name="Sun L."/>
            <person name="Wang R."/>
            <person name="Zhang Y."/>
            <person name="Zhou T."/>
            <person name="Zeng Q."/>
            <person name="Fu Q."/>
            <person name="Gao S."/>
            <person name="Li N."/>
            <person name="Koren S."/>
            <person name="Jiang Y."/>
            <person name="Zimin A."/>
            <person name="Xu P."/>
            <person name="Phillippy A.M."/>
            <person name="Geng X."/>
            <person name="Song L."/>
            <person name="Sun F."/>
            <person name="Li C."/>
            <person name="Wang X."/>
            <person name="Chen A."/>
            <person name="Jin Y."/>
            <person name="Yuan Z."/>
            <person name="Yang Y."/>
            <person name="Tan S."/>
            <person name="Peatman E."/>
            <person name="Lu J."/>
            <person name="Qin Z."/>
            <person name="Dunham R."/>
            <person name="Li Z."/>
            <person name="Sonstegard T."/>
            <person name="Feng J."/>
            <person name="Danzmann R.G."/>
            <person name="Schroeder S."/>
            <person name="Scheffler B."/>
            <person name="Duke M.V."/>
            <person name="Ballard L."/>
            <person name="Kucuktas H."/>
            <person name="Kaltenboeck L."/>
            <person name="Liu H."/>
            <person name="Armbruster J."/>
            <person name="Xie Y."/>
            <person name="Kirby M.L."/>
            <person name="Tian Y."/>
            <person name="Flanagan M.E."/>
            <person name="Mu W."/>
            <person name="Waldbieser G.C."/>
        </authorList>
    </citation>
    <scope>NUCLEOTIDE SEQUENCE [LARGE SCALE GENOMIC DNA]</scope>
    <source>
        <strain evidence="4">SDA103</strain>
    </source>
</reference>
<dbReference type="InterPro" id="IPR036186">
    <property type="entry name" value="Serpin_sf"/>
</dbReference>
<dbReference type="PANTHER" id="PTHR11461:SF30">
    <property type="entry name" value="HEPARIN COFACTOR 2"/>
    <property type="match status" value="1"/>
</dbReference>
<gene>
    <name evidence="5" type="primary">serpind1</name>
</gene>
<accession>A0A2D0QVJ1</accession>
<evidence type="ECO:0000256" key="1">
    <source>
        <dbReference type="ARBA" id="ARBA00009500"/>
    </source>
</evidence>
<dbReference type="PANTHER" id="PTHR11461">
    <property type="entry name" value="SERINE PROTEASE INHIBITOR, SERPIN"/>
    <property type="match status" value="1"/>
</dbReference>
<dbReference type="KEGG" id="ipu:108264951"/>
<sequence length="525" mass="60083">MLLRDTESRKHFKRMWILLVIATTFLLNAPALGGVKDLSSHFSFYEQSTAMTLNPQKIPQGGDNLQMESVSPNFHQDNTVTKDLPLEGLEEDDYIDFDKILAEGDDYTEGDAIDEITTPEPDLDFVSELSDPKACRACLLRLFHGRTRLQRINVVNAFFGFRLYRSLRSQVNQTDNVLLAPAGISITMGMIALAVGSTTHKQLYQALGFAEFVNASIHYNDSTVHKLFSKLTHRLFRRNFGYTLRSVNDFYIKHTVVMTEGFCSQAKTYYFAEPQSVDFSDPAFLVKANQRIQKMTKGLIKEPLKSVDPNMVMILLNYLYFKGTWEQKFPEELTHYRNFRVNEKHQVRVPMMQNKGTYLAAADHELNCDVLQLPYKGNISMLIAVPQKLSGMKILEQEVSPTVINKWLNNMTNRTREVVFPRFKLVQSYDLVNHLKQLGLTELFTEKGDFSPLASEKVSVNWFKHQSAITVNEEGTEGAALTHVGFMPLSTQTRFIVDRPFLFFIYEHRTDCLIFMGRVADPSKS</sequence>
<dbReference type="CTD" id="3053"/>
<dbReference type="CDD" id="cd02047">
    <property type="entry name" value="serpinD1_HCF2"/>
    <property type="match status" value="1"/>
</dbReference>
<dbReference type="InterPro" id="IPR023796">
    <property type="entry name" value="Serpin_dom"/>
</dbReference>
<dbReference type="AlphaFoldDB" id="A0A2D0QVJ1"/>
<reference evidence="5" key="2">
    <citation type="submission" date="2025-08" db="UniProtKB">
        <authorList>
            <consortium name="RefSeq"/>
        </authorList>
    </citation>
    <scope>IDENTIFICATION</scope>
    <source>
        <tissue evidence="5">Blood</tissue>
    </source>
</reference>
<evidence type="ECO:0000259" key="3">
    <source>
        <dbReference type="SMART" id="SM00093"/>
    </source>
</evidence>
<dbReference type="Gene3D" id="2.30.39.10">
    <property type="entry name" value="Alpha-1-antitrypsin, domain 1"/>
    <property type="match status" value="1"/>
</dbReference>
<dbReference type="OMA" id="NYNLVEP"/>
<dbReference type="FunFam" id="2.30.39.10:FF:000002">
    <property type="entry name" value="Serpin family D member 1"/>
    <property type="match status" value="1"/>
</dbReference>
<evidence type="ECO:0000256" key="2">
    <source>
        <dbReference type="RuleBase" id="RU000411"/>
    </source>
</evidence>
<dbReference type="PRINTS" id="PR00780">
    <property type="entry name" value="LEUSERPINII"/>
</dbReference>
<name>A0A2D0QVJ1_ICTPU</name>
<dbReference type="SUPFAM" id="SSF56574">
    <property type="entry name" value="Serpins"/>
    <property type="match status" value="1"/>
</dbReference>
<dbReference type="OrthoDB" id="1063785at2759"/>
<dbReference type="Pfam" id="PF00079">
    <property type="entry name" value="Serpin"/>
    <property type="match status" value="1"/>
</dbReference>
<dbReference type="RefSeq" id="XP_017322442.1">
    <property type="nucleotide sequence ID" value="XM_017466953.2"/>
</dbReference>
<dbReference type="PROSITE" id="PS00284">
    <property type="entry name" value="SERPIN"/>
    <property type="match status" value="1"/>
</dbReference>
<dbReference type="GO" id="GO:0007596">
    <property type="term" value="P:blood coagulation"/>
    <property type="evidence" value="ECO:0007669"/>
    <property type="project" value="InterPro"/>
</dbReference>
<dbReference type="InterPro" id="IPR033831">
    <property type="entry name" value="HCII_serpin_dom"/>
</dbReference>
<evidence type="ECO:0000313" key="5">
    <source>
        <dbReference type="RefSeq" id="XP_017322442.1"/>
    </source>
</evidence>
<dbReference type="SMART" id="SM00093">
    <property type="entry name" value="SERPIN"/>
    <property type="match status" value="1"/>
</dbReference>